<reference evidence="11" key="1">
    <citation type="journal article" date="2020" name="Arch.">
        <title>Full genome sequence of bovine alphaherpesvirus 2 (BoHV-2).</title>
        <authorList>
            <person name="Pfaff F."/>
            <person name="Neubauer-Juric A."/>
            <person name="Krebs S."/>
            <person name="Hauser A."/>
            <person name="Singer S."/>
            <person name="Blum H."/>
            <person name="Hoffmann B."/>
        </authorList>
    </citation>
    <scope>NUCLEOTIDE SEQUENCE</scope>
    <source>
        <strain evidence="11">Riems 8/85</strain>
    </source>
</reference>
<evidence type="ECO:0000256" key="4">
    <source>
        <dbReference type="ARBA" id="ARBA00022741"/>
    </source>
</evidence>
<keyword evidence="5 11" id="KW-0418">Kinase</keyword>
<dbReference type="PANTHER" id="PTHR43671:SF98">
    <property type="entry name" value="SERINE_THREONINE-PROTEIN KINASE NEK11"/>
    <property type="match status" value="1"/>
</dbReference>
<dbReference type="GO" id="GO:0005524">
    <property type="term" value="F:ATP binding"/>
    <property type="evidence" value="ECO:0007669"/>
    <property type="project" value="UniProtKB-KW"/>
</dbReference>
<comment type="catalytic activity">
    <reaction evidence="8">
        <text>L-seryl-[protein] + ATP = O-phospho-L-seryl-[protein] + ADP + H(+)</text>
        <dbReference type="Rhea" id="RHEA:17989"/>
        <dbReference type="Rhea" id="RHEA-COMP:9863"/>
        <dbReference type="Rhea" id="RHEA-COMP:11604"/>
        <dbReference type="ChEBI" id="CHEBI:15378"/>
        <dbReference type="ChEBI" id="CHEBI:29999"/>
        <dbReference type="ChEBI" id="CHEBI:30616"/>
        <dbReference type="ChEBI" id="CHEBI:83421"/>
        <dbReference type="ChEBI" id="CHEBI:456216"/>
        <dbReference type="EC" id="2.7.11.1"/>
    </reaction>
</comment>
<evidence type="ECO:0000256" key="8">
    <source>
        <dbReference type="ARBA" id="ARBA00048679"/>
    </source>
</evidence>
<evidence type="ECO:0000256" key="9">
    <source>
        <dbReference type="SAM" id="MobiDB-lite"/>
    </source>
</evidence>
<protein>
    <recommendedName>
        <fullName evidence="1">non-specific serine/threonine protein kinase</fullName>
        <ecNumber evidence="1">2.7.11.1</ecNumber>
    </recommendedName>
</protein>
<name>A0A7T1P5B3_9ALPH</name>
<evidence type="ECO:0000256" key="7">
    <source>
        <dbReference type="ARBA" id="ARBA00047899"/>
    </source>
</evidence>
<sequence length="462" mass="51039">MASRGKARVRTRYLGPSNGEQPECDAAMAESVYINRGAAAAGRSRDSEPMNVEESRMDEIREVLAEMRSHDDCKFNGDDSDDAPDDVAFPDDCATEPPATCARSADAHTERRPPCTSSHARVPPKVGPLGFTQEELDAMDREAIKAVKRGCKPPSQMASLVVGMGFKIHGALIPGAEGCVFDCTHPSYPQRVVVKAGWYTSTVNEARLLRRLQHPSILPILDSHTSAGITCLVLPKYKCDMYTFLGALTQPLNLFEVRDVARQILSAVKYIHGKRIIHRDIKTENVFINNPRDVCIGDFGAACFMRGARDVQFHYGVAGTVDTNAPEMLAGDAYSASVDVWSAGLVIFEAAVQVDSLFSAPSRREMRPGDSQIRRIIQQAQVHPDEFPPARAYPLLAQYQHYAAGCIRLPFSRPAWTRKYRINMDIEYLVCRALTFDGSARPNAAELLQLPLFQNTTRTHAV</sequence>
<feature type="compositionally biased region" description="Basic residues" evidence="9">
    <location>
        <begin position="1"/>
        <end position="11"/>
    </location>
</feature>
<evidence type="ECO:0000256" key="5">
    <source>
        <dbReference type="ARBA" id="ARBA00022777"/>
    </source>
</evidence>
<keyword evidence="2 11" id="KW-0723">Serine/threonine-protein kinase</keyword>
<feature type="region of interest" description="Disordered" evidence="9">
    <location>
        <begin position="1"/>
        <end position="23"/>
    </location>
</feature>
<accession>A0A7T1P5B3</accession>
<evidence type="ECO:0000256" key="1">
    <source>
        <dbReference type="ARBA" id="ARBA00012513"/>
    </source>
</evidence>
<keyword evidence="6" id="KW-0067">ATP-binding</keyword>
<evidence type="ECO:0000256" key="3">
    <source>
        <dbReference type="ARBA" id="ARBA00022679"/>
    </source>
</evidence>
<dbReference type="EC" id="2.7.11.1" evidence="1"/>
<organism evidence="11">
    <name type="scientific">Bovine alphaherpesvirus 2</name>
    <dbReference type="NCBI Taxonomy" id="10295"/>
    <lineage>
        <taxon>Viruses</taxon>
        <taxon>Duplodnaviria</taxon>
        <taxon>Heunggongvirae</taxon>
        <taxon>Peploviricota</taxon>
        <taxon>Herviviricetes</taxon>
        <taxon>Herpesvirales</taxon>
        <taxon>Orthoherpesviridae</taxon>
        <taxon>Alphaherpesvirinae</taxon>
        <taxon>Simplexvirus</taxon>
        <taxon>Simplexvirus bovinealpha2</taxon>
    </lineage>
</organism>
<dbReference type="Gene3D" id="1.10.510.10">
    <property type="entry name" value="Transferase(Phosphotransferase) domain 1"/>
    <property type="match status" value="1"/>
</dbReference>
<proteinExistence type="predicted"/>
<dbReference type="Proteomes" id="UP001147787">
    <property type="component" value="Segment"/>
</dbReference>
<dbReference type="SUPFAM" id="SSF56112">
    <property type="entry name" value="Protein kinase-like (PK-like)"/>
    <property type="match status" value="1"/>
</dbReference>
<dbReference type="Pfam" id="PF00069">
    <property type="entry name" value="Pkinase"/>
    <property type="match status" value="1"/>
</dbReference>
<keyword evidence="3" id="KW-0808">Transferase</keyword>
<evidence type="ECO:0000259" key="10">
    <source>
        <dbReference type="PROSITE" id="PS50011"/>
    </source>
</evidence>
<dbReference type="SMART" id="SM00220">
    <property type="entry name" value="S_TKc"/>
    <property type="match status" value="1"/>
</dbReference>
<dbReference type="GO" id="GO:0004674">
    <property type="term" value="F:protein serine/threonine kinase activity"/>
    <property type="evidence" value="ECO:0007669"/>
    <property type="project" value="UniProtKB-KW"/>
</dbReference>
<dbReference type="CDD" id="cd00180">
    <property type="entry name" value="PKc"/>
    <property type="match status" value="1"/>
</dbReference>
<evidence type="ECO:0000256" key="6">
    <source>
        <dbReference type="ARBA" id="ARBA00022840"/>
    </source>
</evidence>
<dbReference type="InterPro" id="IPR050660">
    <property type="entry name" value="NEK_Ser/Thr_kinase"/>
</dbReference>
<feature type="region of interest" description="Disordered" evidence="9">
    <location>
        <begin position="72"/>
        <end position="129"/>
    </location>
</feature>
<feature type="compositionally biased region" description="Acidic residues" evidence="9">
    <location>
        <begin position="78"/>
        <end position="89"/>
    </location>
</feature>
<dbReference type="InterPro" id="IPR011009">
    <property type="entry name" value="Kinase-like_dom_sf"/>
</dbReference>
<dbReference type="PROSITE" id="PS00108">
    <property type="entry name" value="PROTEIN_KINASE_ST"/>
    <property type="match status" value="1"/>
</dbReference>
<dbReference type="PANTHER" id="PTHR43671">
    <property type="entry name" value="SERINE/THREONINE-PROTEIN KINASE NEK"/>
    <property type="match status" value="1"/>
</dbReference>
<evidence type="ECO:0000256" key="2">
    <source>
        <dbReference type="ARBA" id="ARBA00022527"/>
    </source>
</evidence>
<comment type="catalytic activity">
    <reaction evidence="7">
        <text>L-threonyl-[protein] + ATP = O-phospho-L-threonyl-[protein] + ADP + H(+)</text>
        <dbReference type="Rhea" id="RHEA:46608"/>
        <dbReference type="Rhea" id="RHEA-COMP:11060"/>
        <dbReference type="Rhea" id="RHEA-COMP:11605"/>
        <dbReference type="ChEBI" id="CHEBI:15378"/>
        <dbReference type="ChEBI" id="CHEBI:30013"/>
        <dbReference type="ChEBI" id="CHEBI:30616"/>
        <dbReference type="ChEBI" id="CHEBI:61977"/>
        <dbReference type="ChEBI" id="CHEBI:456216"/>
        <dbReference type="EC" id="2.7.11.1"/>
    </reaction>
</comment>
<feature type="domain" description="Protein kinase" evidence="10">
    <location>
        <begin position="166"/>
        <end position="453"/>
    </location>
</feature>
<dbReference type="InterPro" id="IPR008271">
    <property type="entry name" value="Ser/Thr_kinase_AS"/>
</dbReference>
<keyword evidence="4" id="KW-0547">Nucleotide-binding</keyword>
<dbReference type="PROSITE" id="PS50011">
    <property type="entry name" value="PROTEIN_KINASE_DOM"/>
    <property type="match status" value="1"/>
</dbReference>
<dbReference type="InterPro" id="IPR000719">
    <property type="entry name" value="Prot_kinase_dom"/>
</dbReference>
<gene>
    <name evidence="11" type="primary">US3</name>
</gene>
<evidence type="ECO:0000313" key="11">
    <source>
        <dbReference type="EMBL" id="QPO25272.1"/>
    </source>
</evidence>
<dbReference type="EMBL" id="MT862164">
    <property type="protein sequence ID" value="QPO25272.1"/>
    <property type="molecule type" value="Genomic_DNA"/>
</dbReference>